<gene>
    <name evidence="2 3" type="primary">folE2</name>
    <name evidence="3" type="ORF">PPN31114_04100</name>
</gene>
<dbReference type="GO" id="GO:0046654">
    <property type="term" value="P:tetrahydrofolate biosynthetic process"/>
    <property type="evidence" value="ECO:0007669"/>
    <property type="project" value="UniProtKB-UniRule"/>
</dbReference>
<organism evidence="3 4">
    <name type="scientific">Pandoraea pneumonica</name>
    <dbReference type="NCBI Taxonomy" id="2508299"/>
    <lineage>
        <taxon>Bacteria</taxon>
        <taxon>Pseudomonadati</taxon>
        <taxon>Pseudomonadota</taxon>
        <taxon>Betaproteobacteria</taxon>
        <taxon>Burkholderiales</taxon>
        <taxon>Burkholderiaceae</taxon>
        <taxon>Pandoraea</taxon>
    </lineage>
</organism>
<dbReference type="EMBL" id="CABPSK010000004">
    <property type="protein sequence ID" value="VVE39959.1"/>
    <property type="molecule type" value="Genomic_DNA"/>
</dbReference>
<protein>
    <recommendedName>
        <fullName evidence="2">GTP cyclohydrolase FolE2</fullName>
        <ecNumber evidence="2">3.5.4.16</ecNumber>
    </recommendedName>
</protein>
<dbReference type="PANTHER" id="PTHR36445:SF1">
    <property type="entry name" value="GTP CYCLOHYDROLASE MPTA"/>
    <property type="match status" value="1"/>
</dbReference>
<name>A0A5E4XUA2_9BURK</name>
<dbReference type="UniPathway" id="UPA00848">
    <property type="reaction ID" value="UER00151"/>
</dbReference>
<accession>A0A5E4XUA2</accession>
<dbReference type="NCBIfam" id="NF010200">
    <property type="entry name" value="PRK13674.1-1"/>
    <property type="match status" value="1"/>
</dbReference>
<dbReference type="HAMAP" id="MF_01527_B">
    <property type="entry name" value="GTP_cyclohydrol_B"/>
    <property type="match status" value="1"/>
</dbReference>
<feature type="site" description="May be catalytically important" evidence="2">
    <location>
        <position position="173"/>
    </location>
</feature>
<evidence type="ECO:0000313" key="4">
    <source>
        <dbReference type="Proteomes" id="UP000366945"/>
    </source>
</evidence>
<reference evidence="3 4" key="1">
    <citation type="submission" date="2019-08" db="EMBL/GenBank/DDBJ databases">
        <authorList>
            <person name="Peeters C."/>
        </authorList>
    </citation>
    <scope>NUCLEOTIDE SEQUENCE [LARGE SCALE GENOMIC DNA]</scope>
    <source>
        <strain evidence="3 4">LMG 31114</strain>
    </source>
</reference>
<evidence type="ECO:0000256" key="2">
    <source>
        <dbReference type="HAMAP-Rule" id="MF_01527"/>
    </source>
</evidence>
<comment type="pathway">
    <text evidence="2">Cofactor biosynthesis; 7,8-dihydroneopterin triphosphate biosynthesis; 7,8-dihydroneopterin triphosphate from GTP: step 1/1.</text>
</comment>
<keyword evidence="4" id="KW-1185">Reference proteome</keyword>
<comment type="catalytic activity">
    <reaction evidence="2">
        <text>GTP + H2O = 7,8-dihydroneopterin 3'-triphosphate + formate + H(+)</text>
        <dbReference type="Rhea" id="RHEA:17473"/>
        <dbReference type="ChEBI" id="CHEBI:15377"/>
        <dbReference type="ChEBI" id="CHEBI:15378"/>
        <dbReference type="ChEBI" id="CHEBI:15740"/>
        <dbReference type="ChEBI" id="CHEBI:37565"/>
        <dbReference type="ChEBI" id="CHEBI:58462"/>
        <dbReference type="EC" id="3.5.4.16"/>
    </reaction>
</comment>
<proteinExistence type="inferred from homology"/>
<dbReference type="InterPro" id="IPR003801">
    <property type="entry name" value="GTP_cyclohydrolase_FolE2/MptA"/>
</dbReference>
<dbReference type="PANTHER" id="PTHR36445">
    <property type="entry name" value="GTP CYCLOHYDROLASE MPTA"/>
    <property type="match status" value="1"/>
</dbReference>
<sequence length="286" mass="31986">MRLPIASPQVGLPAQKEELMNQMNPAFVMPDVQSSVDTRQIPIQRVGVRGVRHPLSVRLAGGDVQASVGLFNLDVHLPADQKGTHMSRFVALLEENRAPLDLAAFRTMLDNMLVKLEAEAGRIEVTFPYFINKTAPVSGVQSLMDYEVTLTGDVRNGVSRVWLKVLVPVTSLCPCSKKISQYGAHNQRSHITIDAEIDGDIAVEELVRMAEEEASCELWGLLKRPDEKFVTERAYENPKFVEDLVRDVATRLNNEPRVVAYVLQAENFESIHNHSAYAVIERDKRA</sequence>
<dbReference type="Gene3D" id="3.10.270.10">
    <property type="entry name" value="Urate Oxidase"/>
    <property type="match status" value="1"/>
</dbReference>
<dbReference type="Proteomes" id="UP000366945">
    <property type="component" value="Unassembled WGS sequence"/>
</dbReference>
<dbReference type="Pfam" id="PF02649">
    <property type="entry name" value="GCHY-1"/>
    <property type="match status" value="1"/>
</dbReference>
<dbReference type="AlphaFoldDB" id="A0A5E4XUA2"/>
<keyword evidence="1 2" id="KW-0378">Hydrolase</keyword>
<dbReference type="GO" id="GO:0003934">
    <property type="term" value="F:GTP cyclohydrolase I activity"/>
    <property type="evidence" value="ECO:0007669"/>
    <property type="project" value="UniProtKB-UniRule"/>
</dbReference>
<dbReference type="EC" id="3.5.4.16" evidence="2"/>
<comment type="similarity">
    <text evidence="2">Belongs to the GTP cyclohydrolase IV family.</text>
</comment>
<evidence type="ECO:0000313" key="3">
    <source>
        <dbReference type="EMBL" id="VVE39959.1"/>
    </source>
</evidence>
<evidence type="ECO:0000256" key="1">
    <source>
        <dbReference type="ARBA" id="ARBA00022801"/>
    </source>
</evidence>
<dbReference type="InterPro" id="IPR022838">
    <property type="entry name" value="GTP_cyclohydrolase_FolE2"/>
</dbReference>
<comment type="function">
    <text evidence="2">Converts GTP to 7,8-dihydroneopterin triphosphate.</text>
</comment>